<evidence type="ECO:0000256" key="1">
    <source>
        <dbReference type="ARBA" id="ARBA00006739"/>
    </source>
</evidence>
<evidence type="ECO:0000259" key="5">
    <source>
        <dbReference type="Pfam" id="PF00535"/>
    </source>
</evidence>
<accession>A0A1T4N2W1</accession>
<keyword evidence="7" id="KW-1185">Reference proteome</keyword>
<keyword evidence="4" id="KW-1133">Transmembrane helix</keyword>
<dbReference type="STRING" id="413434.SAMN04488132_10470"/>
<proteinExistence type="inferred from homology"/>
<feature type="transmembrane region" description="Helical" evidence="4">
    <location>
        <begin position="258"/>
        <end position="281"/>
    </location>
</feature>
<keyword evidence="3" id="KW-0808">Transferase</keyword>
<dbReference type="PANTHER" id="PTHR43179:SF12">
    <property type="entry name" value="GALACTOFURANOSYLTRANSFERASE GLFT2"/>
    <property type="match status" value="1"/>
</dbReference>
<dbReference type="Gene3D" id="3.90.550.10">
    <property type="entry name" value="Spore Coat Polysaccharide Biosynthesis Protein SpsA, Chain A"/>
    <property type="match status" value="1"/>
</dbReference>
<dbReference type="EMBL" id="FUWH01000004">
    <property type="protein sequence ID" value="SJZ73679.1"/>
    <property type="molecule type" value="Genomic_DNA"/>
</dbReference>
<dbReference type="InterPro" id="IPR029044">
    <property type="entry name" value="Nucleotide-diphossugar_trans"/>
</dbReference>
<protein>
    <recommendedName>
        <fullName evidence="5">Glycosyltransferase 2-like domain-containing protein</fullName>
    </recommendedName>
</protein>
<keyword evidence="4" id="KW-0472">Membrane</keyword>
<dbReference type="PANTHER" id="PTHR43179">
    <property type="entry name" value="RHAMNOSYLTRANSFERASE WBBL"/>
    <property type="match status" value="1"/>
</dbReference>
<dbReference type="SUPFAM" id="SSF53448">
    <property type="entry name" value="Nucleotide-diphospho-sugar transferases"/>
    <property type="match status" value="1"/>
</dbReference>
<keyword evidence="4" id="KW-0812">Transmembrane</keyword>
<dbReference type="AlphaFoldDB" id="A0A1T4N2W1"/>
<dbReference type="InterPro" id="IPR001173">
    <property type="entry name" value="Glyco_trans_2-like"/>
</dbReference>
<gene>
    <name evidence="6" type="ORF">SAMN04488132_10470</name>
</gene>
<evidence type="ECO:0000313" key="6">
    <source>
        <dbReference type="EMBL" id="SJZ73679.1"/>
    </source>
</evidence>
<keyword evidence="2" id="KW-0328">Glycosyltransferase</keyword>
<evidence type="ECO:0000256" key="2">
    <source>
        <dbReference type="ARBA" id="ARBA00022676"/>
    </source>
</evidence>
<comment type="similarity">
    <text evidence="1">Belongs to the glycosyltransferase 2 family.</text>
</comment>
<dbReference type="GO" id="GO:0016757">
    <property type="term" value="F:glycosyltransferase activity"/>
    <property type="evidence" value="ECO:0007669"/>
    <property type="project" value="UniProtKB-KW"/>
</dbReference>
<feature type="domain" description="Glycosyltransferase 2-like" evidence="5">
    <location>
        <begin position="8"/>
        <end position="145"/>
    </location>
</feature>
<organism evidence="6 7">
    <name type="scientific">Sediminibacterium ginsengisoli</name>
    <dbReference type="NCBI Taxonomy" id="413434"/>
    <lineage>
        <taxon>Bacteria</taxon>
        <taxon>Pseudomonadati</taxon>
        <taxon>Bacteroidota</taxon>
        <taxon>Chitinophagia</taxon>
        <taxon>Chitinophagales</taxon>
        <taxon>Chitinophagaceae</taxon>
        <taxon>Sediminibacterium</taxon>
    </lineage>
</organism>
<evidence type="ECO:0000256" key="3">
    <source>
        <dbReference type="ARBA" id="ARBA00022679"/>
    </source>
</evidence>
<dbReference type="CDD" id="cd04186">
    <property type="entry name" value="GT_2_like_c"/>
    <property type="match status" value="1"/>
</dbReference>
<name>A0A1T4N2W1_9BACT</name>
<evidence type="ECO:0000256" key="4">
    <source>
        <dbReference type="SAM" id="Phobius"/>
    </source>
</evidence>
<reference evidence="6 7" key="1">
    <citation type="submission" date="2017-02" db="EMBL/GenBank/DDBJ databases">
        <authorList>
            <person name="Peterson S.W."/>
        </authorList>
    </citation>
    <scope>NUCLEOTIDE SEQUENCE [LARGE SCALE GENOMIC DNA]</scope>
    <source>
        <strain evidence="6 7">DSM 22335</strain>
    </source>
</reference>
<evidence type="ECO:0000313" key="7">
    <source>
        <dbReference type="Proteomes" id="UP000190888"/>
    </source>
</evidence>
<dbReference type="OrthoDB" id="9771846at2"/>
<sequence length="307" mass="35612">MINKRIAVILVNWNSFDVTNDCILSLKNVRSDNFSIIVVDNGSVDHSGTRLRDLHPEIILLESPVNTGFTGGNNIGFRYSLAHGYEYSIMLNNDTFVEADFLDILCRYMDEHPDVGIVQPRIFYHHDRNLIWNGGSYFNRFLGYTYTKGEAKPSSEKYNFEKEVDWVTGCAFFVRNDIIRKTGLLAENMFIYSEDVDLSFRIRKLGYKLMYLPSSVIYHISGMSNTSRTKGEEGFVSPGAHYLNQRNRLWILKKYIPWYFAPSAIIFNFFYISLVIGYFALRKRFKKLRAVLRAVRDGIKGSIIYNQ</sequence>
<dbReference type="Pfam" id="PF00535">
    <property type="entry name" value="Glycos_transf_2"/>
    <property type="match status" value="1"/>
</dbReference>
<dbReference type="Proteomes" id="UP000190888">
    <property type="component" value="Unassembled WGS sequence"/>
</dbReference>
<dbReference type="RefSeq" id="WP_078831056.1">
    <property type="nucleotide sequence ID" value="NZ_FUWH01000004.1"/>
</dbReference>